<organism evidence="1 2">
    <name type="scientific">Phyllobacterium myrsinacearum</name>
    <dbReference type="NCBI Taxonomy" id="28101"/>
    <lineage>
        <taxon>Bacteria</taxon>
        <taxon>Pseudomonadati</taxon>
        <taxon>Pseudomonadota</taxon>
        <taxon>Alphaproteobacteria</taxon>
        <taxon>Hyphomicrobiales</taxon>
        <taxon>Phyllobacteriaceae</taxon>
        <taxon>Phyllobacterium</taxon>
    </lineage>
</organism>
<dbReference type="EMBL" id="JACGXN010000028">
    <property type="protein sequence ID" value="MBA8882150.1"/>
    <property type="molecule type" value="Genomic_DNA"/>
</dbReference>
<reference evidence="1 2" key="1">
    <citation type="submission" date="2020-07" db="EMBL/GenBank/DDBJ databases">
        <title>Genomic Encyclopedia of Type Strains, Phase IV (KMG-V): Genome sequencing to study the core and pangenomes of soil and plant-associated prokaryotes.</title>
        <authorList>
            <person name="Whitman W."/>
        </authorList>
    </citation>
    <scope>NUCLEOTIDE SEQUENCE [LARGE SCALE GENOMIC DNA]</scope>
    <source>
        <strain evidence="1 2">AN3</strain>
    </source>
</reference>
<evidence type="ECO:0000313" key="1">
    <source>
        <dbReference type="EMBL" id="MBA8882150.1"/>
    </source>
</evidence>
<comment type="caution">
    <text evidence="1">The sequence shown here is derived from an EMBL/GenBank/DDBJ whole genome shotgun (WGS) entry which is preliminary data.</text>
</comment>
<protein>
    <submittedName>
        <fullName evidence="1">Uncharacterized protein</fullName>
    </submittedName>
</protein>
<gene>
    <name evidence="1" type="ORF">FHW16_005899</name>
</gene>
<sequence length="97" mass="10818">MFISLPFFSIGAASRNDPDDFNRLTVFVAVHYRVRDDKDGDIPHLPVGLPSLFTIFDAIQYRDVERITKHQTGILETDAMFAKIGLALGHIPFEAGA</sequence>
<proteinExistence type="predicted"/>
<name>A0A839F0D9_9HYPH</name>
<dbReference type="Proteomes" id="UP000549052">
    <property type="component" value="Unassembled WGS sequence"/>
</dbReference>
<keyword evidence="2" id="KW-1185">Reference proteome</keyword>
<accession>A0A839F0D9</accession>
<dbReference type="AlphaFoldDB" id="A0A839F0D9"/>
<evidence type="ECO:0000313" key="2">
    <source>
        <dbReference type="Proteomes" id="UP000549052"/>
    </source>
</evidence>